<dbReference type="PROSITE" id="PS50887">
    <property type="entry name" value="GGDEF"/>
    <property type="match status" value="1"/>
</dbReference>
<dbReference type="InterPro" id="IPR001633">
    <property type="entry name" value="EAL_dom"/>
</dbReference>
<dbReference type="Gene3D" id="6.20.270.20">
    <property type="entry name" value="LapD/MoxY periplasmic domain"/>
    <property type="match status" value="1"/>
</dbReference>
<dbReference type="Pfam" id="PF00990">
    <property type="entry name" value="GGDEF"/>
    <property type="match status" value="1"/>
</dbReference>
<dbReference type="PANTHER" id="PTHR33121">
    <property type="entry name" value="CYCLIC DI-GMP PHOSPHODIESTERASE PDEF"/>
    <property type="match status" value="1"/>
</dbReference>
<dbReference type="NCBIfam" id="TIGR00254">
    <property type="entry name" value="GGDEF"/>
    <property type="match status" value="1"/>
</dbReference>
<dbReference type="Pfam" id="PF16448">
    <property type="entry name" value="LapD_MoxY_N"/>
    <property type="match status" value="1"/>
</dbReference>
<sequence length="650" mass="71401">MTLRRQLFVVICSIFFVILAGLLLLSISSTRDYLQQQLASHAQDAATSLSYPLASALAQNDKVLAEVQVASMFDRGYYQKIEVRAADGKVIVSKEMPQQFAGAPQWFVDLLPISVQPGEAFITSGWRQLGKALVLSQPSIAYTHLWHSVLAICGWMLLAFLVALVLTEALLRMILKPLKHIEDATLEISSKRFVQIGVQPKARELNRVVRAMNFMSRRISEAMNAEAARAETYRREAYVDSVTGLDNRRSFDLRFNQLLDDATEFQHGLLITLELDQIKAFNNEFGYGQGNQLLSSVARSAQEVMGDYAAILSRSGGTSFTFLFLDADEDLQIAVTGALQTRVIQSIADSKGAETVSFNVGCTLFRAGETGHHVLARADLAVERARQARRNGLAFVKTDEQEITSAGSHSWRTIIEEALAHNRVGLLLQPVVTLRDGVVVQQEVTSRLIDAQSSPITAAMFMPMALRHQLMPNIDQAVISQALAAMRVGSIAADVSVSLNVTAQSMASGEFRSWLETLLRSIGAEARRLSFEVSEFGYSRDLDACTSCAALVRKYGAKFGVDHFGLDPEALKAVRVLTPDFIKLNGNLVREAADSASSREHLRSIIRLAASLDVPVTAQNIESEAVVNMLQVDHVTYGQGYYFGAPTPLP</sequence>
<dbReference type="InterPro" id="IPR050706">
    <property type="entry name" value="Cyclic-di-GMP_PDE-like"/>
</dbReference>
<reference evidence="5 6" key="1">
    <citation type="submission" date="2019-12" db="EMBL/GenBank/DDBJ databases">
        <title>Novel species isolated from a subtropical stream in China.</title>
        <authorList>
            <person name="Lu H."/>
        </authorList>
    </citation>
    <scope>NUCLEOTIDE SEQUENCE [LARGE SCALE GENOMIC DNA]</scope>
    <source>
        <strain evidence="5 6">FT50W</strain>
    </source>
</reference>
<dbReference type="PROSITE" id="PS50885">
    <property type="entry name" value="HAMP"/>
    <property type="match status" value="1"/>
</dbReference>
<name>A0A6L8MPT7_9BURK</name>
<dbReference type="Proteomes" id="UP000474565">
    <property type="component" value="Unassembled WGS sequence"/>
</dbReference>
<dbReference type="SMART" id="SM00267">
    <property type="entry name" value="GGDEF"/>
    <property type="match status" value="1"/>
</dbReference>
<feature type="domain" description="HAMP" evidence="3">
    <location>
        <begin position="172"/>
        <end position="224"/>
    </location>
</feature>
<evidence type="ECO:0000259" key="4">
    <source>
        <dbReference type="PROSITE" id="PS50887"/>
    </source>
</evidence>
<evidence type="ECO:0000259" key="2">
    <source>
        <dbReference type="PROSITE" id="PS50883"/>
    </source>
</evidence>
<dbReference type="GO" id="GO:0071111">
    <property type="term" value="F:cyclic-guanylate-specific phosphodiesterase activity"/>
    <property type="evidence" value="ECO:0007669"/>
    <property type="project" value="InterPro"/>
</dbReference>
<dbReference type="GO" id="GO:0007165">
    <property type="term" value="P:signal transduction"/>
    <property type="evidence" value="ECO:0007669"/>
    <property type="project" value="InterPro"/>
</dbReference>
<keyword evidence="1" id="KW-1133">Transmembrane helix</keyword>
<comment type="caution">
    <text evidence="5">The sequence shown here is derived from an EMBL/GenBank/DDBJ whole genome shotgun (WGS) entry which is preliminary data.</text>
</comment>
<evidence type="ECO:0000259" key="3">
    <source>
        <dbReference type="PROSITE" id="PS50885"/>
    </source>
</evidence>
<keyword evidence="1" id="KW-0812">Transmembrane</keyword>
<dbReference type="SMART" id="SM00052">
    <property type="entry name" value="EAL"/>
    <property type="match status" value="1"/>
</dbReference>
<gene>
    <name evidence="5" type="ORF">GTP44_13480</name>
</gene>
<evidence type="ECO:0000313" key="6">
    <source>
        <dbReference type="Proteomes" id="UP000474565"/>
    </source>
</evidence>
<evidence type="ECO:0000256" key="1">
    <source>
        <dbReference type="SAM" id="Phobius"/>
    </source>
</evidence>
<dbReference type="InterPro" id="IPR000160">
    <property type="entry name" value="GGDEF_dom"/>
</dbReference>
<dbReference type="CDD" id="cd01948">
    <property type="entry name" value="EAL"/>
    <property type="match status" value="1"/>
</dbReference>
<dbReference type="InterPro" id="IPR043128">
    <property type="entry name" value="Rev_trsase/Diguanyl_cyclase"/>
</dbReference>
<dbReference type="InterPro" id="IPR042461">
    <property type="entry name" value="LapD_MoxY_peri_C"/>
</dbReference>
<dbReference type="RefSeq" id="WP_161019847.1">
    <property type="nucleotide sequence ID" value="NZ_WWCP01000014.1"/>
</dbReference>
<dbReference type="Gene3D" id="3.20.20.450">
    <property type="entry name" value="EAL domain"/>
    <property type="match status" value="1"/>
</dbReference>
<dbReference type="Gene3D" id="3.30.110.200">
    <property type="match status" value="1"/>
</dbReference>
<organism evidence="5 6">
    <name type="scientific">Duganella lactea</name>
    <dbReference type="NCBI Taxonomy" id="2692173"/>
    <lineage>
        <taxon>Bacteria</taxon>
        <taxon>Pseudomonadati</taxon>
        <taxon>Pseudomonadota</taxon>
        <taxon>Betaproteobacteria</taxon>
        <taxon>Burkholderiales</taxon>
        <taxon>Oxalobacteraceae</taxon>
        <taxon>Telluria group</taxon>
        <taxon>Duganella</taxon>
    </lineage>
</organism>
<proteinExistence type="predicted"/>
<dbReference type="GO" id="GO:0016020">
    <property type="term" value="C:membrane"/>
    <property type="evidence" value="ECO:0007669"/>
    <property type="project" value="InterPro"/>
</dbReference>
<accession>A0A6L8MPT7</accession>
<dbReference type="Gene3D" id="3.30.70.270">
    <property type="match status" value="1"/>
</dbReference>
<dbReference type="AlphaFoldDB" id="A0A6L8MPT7"/>
<feature type="transmembrane region" description="Helical" evidence="1">
    <location>
        <begin position="145"/>
        <end position="171"/>
    </location>
</feature>
<feature type="domain" description="GGDEF" evidence="4">
    <location>
        <begin position="266"/>
        <end position="398"/>
    </location>
</feature>
<dbReference type="InterPro" id="IPR003660">
    <property type="entry name" value="HAMP_dom"/>
</dbReference>
<dbReference type="EMBL" id="WWCP01000014">
    <property type="protein sequence ID" value="MYM82965.1"/>
    <property type="molecule type" value="Genomic_DNA"/>
</dbReference>
<dbReference type="SUPFAM" id="SSF55073">
    <property type="entry name" value="Nucleotide cyclase"/>
    <property type="match status" value="1"/>
</dbReference>
<dbReference type="SUPFAM" id="SSF141868">
    <property type="entry name" value="EAL domain-like"/>
    <property type="match status" value="1"/>
</dbReference>
<dbReference type="InterPro" id="IPR029787">
    <property type="entry name" value="Nucleotide_cyclase"/>
</dbReference>
<keyword evidence="1" id="KW-0472">Membrane</keyword>
<dbReference type="Pfam" id="PF00563">
    <property type="entry name" value="EAL"/>
    <property type="match status" value="1"/>
</dbReference>
<dbReference type="InterPro" id="IPR032244">
    <property type="entry name" value="LapD_MoxY_N"/>
</dbReference>
<feature type="transmembrane region" description="Helical" evidence="1">
    <location>
        <begin position="7"/>
        <end position="27"/>
    </location>
</feature>
<dbReference type="PANTHER" id="PTHR33121:SF79">
    <property type="entry name" value="CYCLIC DI-GMP PHOSPHODIESTERASE PDED-RELATED"/>
    <property type="match status" value="1"/>
</dbReference>
<evidence type="ECO:0000313" key="5">
    <source>
        <dbReference type="EMBL" id="MYM82965.1"/>
    </source>
</evidence>
<dbReference type="InterPro" id="IPR035919">
    <property type="entry name" value="EAL_sf"/>
</dbReference>
<protein>
    <submittedName>
        <fullName evidence="5">EAL domain-containing protein</fullName>
    </submittedName>
</protein>
<feature type="domain" description="EAL" evidence="2">
    <location>
        <begin position="408"/>
        <end position="650"/>
    </location>
</feature>
<dbReference type="PROSITE" id="PS50883">
    <property type="entry name" value="EAL"/>
    <property type="match status" value="1"/>
</dbReference>
<dbReference type="CDD" id="cd01949">
    <property type="entry name" value="GGDEF"/>
    <property type="match status" value="1"/>
</dbReference>